<evidence type="ECO:0000313" key="2">
    <source>
        <dbReference type="EMBL" id="MCQ8103065.1"/>
    </source>
</evidence>
<dbReference type="InterPro" id="IPR052930">
    <property type="entry name" value="TA_antitoxin_MntA"/>
</dbReference>
<reference evidence="2 3" key="1">
    <citation type="submission" date="2022-07" db="EMBL/GenBank/DDBJ databases">
        <title>Methylomonas rivi sp. nov., Methylomonas rosea sp. nov., Methylomonas aureus sp. nov. and Methylomonas subterranea sp. nov., four novel methanotrophs isolated from a freshwater creek and the deep terrestrial subsurface.</title>
        <authorList>
            <person name="Abin C."/>
            <person name="Sankaranarayanan K."/>
            <person name="Garner C."/>
            <person name="Sindelar R."/>
            <person name="Kotary K."/>
            <person name="Garner R."/>
            <person name="Barclay S."/>
            <person name="Lawson P."/>
            <person name="Krumholz L."/>
        </authorList>
    </citation>
    <scope>NUCLEOTIDE SEQUENCE [LARGE SCALE GENOMIC DNA]</scope>
    <source>
        <strain evidence="2 3">SURF-2</strain>
    </source>
</reference>
<evidence type="ECO:0000313" key="3">
    <source>
        <dbReference type="Proteomes" id="UP001524499"/>
    </source>
</evidence>
<dbReference type="InterPro" id="IPR041633">
    <property type="entry name" value="Polbeta"/>
</dbReference>
<feature type="domain" description="Polymerase beta nucleotidyltransferase" evidence="1">
    <location>
        <begin position="9"/>
        <end position="105"/>
    </location>
</feature>
<dbReference type="InterPro" id="IPR043519">
    <property type="entry name" value="NT_sf"/>
</dbReference>
<dbReference type="Proteomes" id="UP001524499">
    <property type="component" value="Unassembled WGS sequence"/>
</dbReference>
<dbReference type="Pfam" id="PF18765">
    <property type="entry name" value="Polbeta"/>
    <property type="match status" value="1"/>
</dbReference>
<dbReference type="PANTHER" id="PTHR43852">
    <property type="entry name" value="NUCLEOTIDYLTRANSFERASE"/>
    <property type="match status" value="1"/>
</dbReference>
<name>A0ABT1TCC4_9GAMM</name>
<dbReference type="Gene3D" id="3.30.460.10">
    <property type="entry name" value="Beta Polymerase, domain 2"/>
    <property type="match status" value="1"/>
</dbReference>
<protein>
    <submittedName>
        <fullName evidence="2">Nucleotidyltransferase domain-containing protein</fullName>
    </submittedName>
</protein>
<keyword evidence="3" id="KW-1185">Reference proteome</keyword>
<dbReference type="EMBL" id="JANIBJ010000004">
    <property type="protein sequence ID" value="MCQ8103065.1"/>
    <property type="molecule type" value="Genomic_DNA"/>
</dbReference>
<dbReference type="PANTHER" id="PTHR43852:SF3">
    <property type="entry name" value="NUCLEOTIDYLTRANSFERASE"/>
    <property type="match status" value="1"/>
</dbReference>
<organism evidence="2 3">
    <name type="scientific">Methylomonas subterranea</name>
    <dbReference type="NCBI Taxonomy" id="2952225"/>
    <lineage>
        <taxon>Bacteria</taxon>
        <taxon>Pseudomonadati</taxon>
        <taxon>Pseudomonadota</taxon>
        <taxon>Gammaproteobacteria</taxon>
        <taxon>Methylococcales</taxon>
        <taxon>Methylococcaceae</taxon>
        <taxon>Methylomonas</taxon>
    </lineage>
</organism>
<dbReference type="NCBIfam" id="NF047752">
    <property type="entry name" value="MntA_antitoxin"/>
    <property type="match status" value="1"/>
</dbReference>
<accession>A0ABT1TCC4</accession>
<sequence length="139" mass="15881">MEFNSLKAQLIQLAKANDNIELLWLYGSHAKGCAHENSDIDLAVAFKAWESDAIERRLRPELLALDWQNTLNLPEGKLSVLDIDIAPIPLAMSVLKNGELWLSKNDCRLAQELQRIMSKWEIDYLYHYQKQQLMSAGNG</sequence>
<gene>
    <name evidence="2" type="ORF">NP590_03005</name>
</gene>
<dbReference type="RefSeq" id="WP_256600728.1">
    <property type="nucleotide sequence ID" value="NZ_JANIBJ010000004.1"/>
</dbReference>
<comment type="caution">
    <text evidence="2">The sequence shown here is derived from an EMBL/GenBank/DDBJ whole genome shotgun (WGS) entry which is preliminary data.</text>
</comment>
<proteinExistence type="predicted"/>
<evidence type="ECO:0000259" key="1">
    <source>
        <dbReference type="Pfam" id="PF18765"/>
    </source>
</evidence>
<dbReference type="SUPFAM" id="SSF81301">
    <property type="entry name" value="Nucleotidyltransferase"/>
    <property type="match status" value="1"/>
</dbReference>
<dbReference type="CDD" id="cd05403">
    <property type="entry name" value="NT_KNTase_like"/>
    <property type="match status" value="1"/>
</dbReference>